<comment type="caution">
    <text evidence="2">The sequence shown here is derived from an EMBL/GenBank/DDBJ whole genome shotgun (WGS) entry which is preliminary data.</text>
</comment>
<proteinExistence type="predicted"/>
<evidence type="ECO:0000313" key="2">
    <source>
        <dbReference type="EMBL" id="GIY30108.1"/>
    </source>
</evidence>
<dbReference type="EMBL" id="BPLR01009175">
    <property type="protein sequence ID" value="GIY30108.1"/>
    <property type="molecule type" value="Genomic_DNA"/>
</dbReference>
<evidence type="ECO:0000313" key="3">
    <source>
        <dbReference type="Proteomes" id="UP001054945"/>
    </source>
</evidence>
<keyword evidence="3" id="KW-1185">Reference proteome</keyword>
<name>A0AAV4SDZ0_CAEEX</name>
<sequence>MLNCTGKKSPGNRVRSSPSSAPLKSASNEITHNSLSLLLPRFLCLPGCHVESLLLFTARSIMLCIDLNGMEDGGIYRNNELIFGLKKDYFCNRSSKISAYIISFDG</sequence>
<dbReference type="AlphaFoldDB" id="A0AAV4SDZ0"/>
<feature type="compositionally biased region" description="Low complexity" evidence="1">
    <location>
        <begin position="16"/>
        <end position="27"/>
    </location>
</feature>
<accession>A0AAV4SDZ0</accession>
<organism evidence="2 3">
    <name type="scientific">Caerostris extrusa</name>
    <name type="common">Bark spider</name>
    <name type="synonym">Caerostris bankana</name>
    <dbReference type="NCBI Taxonomy" id="172846"/>
    <lineage>
        <taxon>Eukaryota</taxon>
        <taxon>Metazoa</taxon>
        <taxon>Ecdysozoa</taxon>
        <taxon>Arthropoda</taxon>
        <taxon>Chelicerata</taxon>
        <taxon>Arachnida</taxon>
        <taxon>Araneae</taxon>
        <taxon>Araneomorphae</taxon>
        <taxon>Entelegynae</taxon>
        <taxon>Araneoidea</taxon>
        <taxon>Araneidae</taxon>
        <taxon>Caerostris</taxon>
    </lineage>
</organism>
<gene>
    <name evidence="2" type="ORF">CEXT_325811</name>
</gene>
<reference evidence="2 3" key="1">
    <citation type="submission" date="2021-06" db="EMBL/GenBank/DDBJ databases">
        <title>Caerostris extrusa draft genome.</title>
        <authorList>
            <person name="Kono N."/>
            <person name="Arakawa K."/>
        </authorList>
    </citation>
    <scope>NUCLEOTIDE SEQUENCE [LARGE SCALE GENOMIC DNA]</scope>
</reference>
<dbReference type="Proteomes" id="UP001054945">
    <property type="component" value="Unassembled WGS sequence"/>
</dbReference>
<protein>
    <submittedName>
        <fullName evidence="2">Uncharacterized protein</fullName>
    </submittedName>
</protein>
<evidence type="ECO:0000256" key="1">
    <source>
        <dbReference type="SAM" id="MobiDB-lite"/>
    </source>
</evidence>
<feature type="region of interest" description="Disordered" evidence="1">
    <location>
        <begin position="1"/>
        <end position="27"/>
    </location>
</feature>